<keyword evidence="4" id="KW-0547">Nucleotide-binding</keyword>
<dbReference type="InterPro" id="IPR007831">
    <property type="entry name" value="T2SS_GspE_N"/>
</dbReference>
<sequence>MNVANVNLVGITGIARRLVQDGALDEALARTAMTQAADAKVPLAQWLADKKLVSAAHMAAANAMEFGMPLLDVSVFDASQNAMKLVSEELLRRHQVLPLFKRGGKLFVGTSNPTQQLDEIKFQTNLVVEPILVDEDQIRRTLDLWLASNDSLGDSLAGDDEGMGDLDVAAGDEDMGGGGDTGVDAKGDDTPVVKFVNKALVDAIRKGASDIHFEPYEDDYRVRFRIDGLLKSVAKAPVKLNQRIAARLKVMAQLDIAEKRVPQDGRIKLNLSKSKQIDFRVSTLPTLFGEKIVLRILDASAAKLGIDKLGYEPDQQKLFLDAIHKPYGMVLVTGPTGSGKTVSLYTALGILNDETRNISTAEDPVEIRLPGVNQVQQNNKRGMTFAAALRSFLRQDPDIIMVGEIRDLETAEIAIKAAQTGHMVLSTLHTNDAPQTIARLMNMGIAPYNITSSVTLVIAQRLARRLCSNCKRPTQLPENALLAEGYTAEQIAKGINLFEPVGCDECTEGYKGRTGIYQVMPMTDDIAAIVLQGGNAMDIADAAQKIGINDLRQSALIKAAQGTTSLAEINRVTKD</sequence>
<evidence type="ECO:0000256" key="1">
    <source>
        <dbReference type="ARBA" id="ARBA00004496"/>
    </source>
</evidence>
<protein>
    <submittedName>
        <fullName evidence="7">General secretion pathway protein GspE</fullName>
    </submittedName>
</protein>
<reference evidence="7 8" key="1">
    <citation type="submission" date="2015-05" db="EMBL/GenBank/DDBJ databases">
        <title>Genome sequencing and analysis of members of genus Stenotrophomonas.</title>
        <authorList>
            <person name="Patil P.P."/>
            <person name="Midha S."/>
            <person name="Patil P.B."/>
        </authorList>
    </citation>
    <scope>NUCLEOTIDE SEQUENCE [LARGE SCALE GENOMIC DNA]</scope>
    <source>
        <strain evidence="7 8">DSM 18941</strain>
    </source>
</reference>
<dbReference type="RefSeq" id="WP_057629762.1">
    <property type="nucleotide sequence ID" value="NZ_LDJJ01000056.1"/>
</dbReference>
<dbReference type="GO" id="GO:0009297">
    <property type="term" value="P:pilus assembly"/>
    <property type="evidence" value="ECO:0007669"/>
    <property type="project" value="InterPro"/>
</dbReference>
<dbReference type="Pfam" id="PF00437">
    <property type="entry name" value="T2SSE"/>
    <property type="match status" value="1"/>
</dbReference>
<dbReference type="SUPFAM" id="SSF160246">
    <property type="entry name" value="EspE N-terminal domain-like"/>
    <property type="match status" value="1"/>
</dbReference>
<dbReference type="CDD" id="cd01129">
    <property type="entry name" value="PulE-GspE-like"/>
    <property type="match status" value="1"/>
</dbReference>
<evidence type="ECO:0000256" key="3">
    <source>
        <dbReference type="ARBA" id="ARBA00022490"/>
    </source>
</evidence>
<dbReference type="PATRIC" id="fig|405446.3.peg.2942"/>
<evidence type="ECO:0000256" key="4">
    <source>
        <dbReference type="ARBA" id="ARBA00022741"/>
    </source>
</evidence>
<dbReference type="Pfam" id="PF05157">
    <property type="entry name" value="MshEN"/>
    <property type="match status" value="1"/>
</dbReference>
<proteinExistence type="inferred from homology"/>
<dbReference type="GO" id="GO:0005524">
    <property type="term" value="F:ATP binding"/>
    <property type="evidence" value="ECO:0007669"/>
    <property type="project" value="UniProtKB-KW"/>
</dbReference>
<dbReference type="Proteomes" id="UP000051863">
    <property type="component" value="Unassembled WGS sequence"/>
</dbReference>
<comment type="similarity">
    <text evidence="2">Belongs to the GSP E family.</text>
</comment>
<organism evidence="7 8">
    <name type="scientific">Stenotrophomonas terrae</name>
    <dbReference type="NCBI Taxonomy" id="405446"/>
    <lineage>
        <taxon>Bacteria</taxon>
        <taxon>Pseudomonadati</taxon>
        <taxon>Pseudomonadota</taxon>
        <taxon>Gammaproteobacteria</taxon>
        <taxon>Lysobacterales</taxon>
        <taxon>Lysobacteraceae</taxon>
        <taxon>Stenotrophomonas</taxon>
    </lineage>
</organism>
<gene>
    <name evidence="7" type="ORF">ABB27_15925</name>
</gene>
<keyword evidence="5" id="KW-0067">ATP-binding</keyword>
<dbReference type="NCBIfam" id="TIGR02538">
    <property type="entry name" value="type_IV_pilB"/>
    <property type="match status" value="1"/>
</dbReference>
<evidence type="ECO:0000256" key="5">
    <source>
        <dbReference type="ARBA" id="ARBA00022840"/>
    </source>
</evidence>
<evidence type="ECO:0000313" key="7">
    <source>
        <dbReference type="EMBL" id="KRG65298.1"/>
    </source>
</evidence>
<keyword evidence="8" id="KW-1185">Reference proteome</keyword>
<dbReference type="SUPFAM" id="SSF52540">
    <property type="entry name" value="P-loop containing nucleoside triphosphate hydrolases"/>
    <property type="match status" value="1"/>
</dbReference>
<dbReference type="GO" id="GO:0005886">
    <property type="term" value="C:plasma membrane"/>
    <property type="evidence" value="ECO:0007669"/>
    <property type="project" value="TreeGrafter"/>
</dbReference>
<dbReference type="InterPro" id="IPR013374">
    <property type="entry name" value="ATPase_typ4_pilus-assembl_PilB"/>
</dbReference>
<comment type="subcellular location">
    <subcellularLocation>
        <location evidence="1">Cytoplasm</location>
    </subcellularLocation>
</comment>
<accession>A0A0R0CFR7</accession>
<dbReference type="FunFam" id="3.30.450.90:FF:000001">
    <property type="entry name" value="Type II secretion system ATPase GspE"/>
    <property type="match status" value="1"/>
</dbReference>
<keyword evidence="3" id="KW-0963">Cytoplasm</keyword>
<dbReference type="PANTHER" id="PTHR30258:SF1">
    <property type="entry name" value="PROTEIN TRANSPORT PROTEIN HOFB HOMOLOG"/>
    <property type="match status" value="1"/>
</dbReference>
<dbReference type="EMBL" id="LDJJ01000056">
    <property type="protein sequence ID" value="KRG65298.1"/>
    <property type="molecule type" value="Genomic_DNA"/>
</dbReference>
<evidence type="ECO:0000313" key="8">
    <source>
        <dbReference type="Proteomes" id="UP000051863"/>
    </source>
</evidence>
<dbReference type="PANTHER" id="PTHR30258">
    <property type="entry name" value="TYPE II SECRETION SYSTEM PROTEIN GSPE-RELATED"/>
    <property type="match status" value="1"/>
</dbReference>
<dbReference type="GO" id="GO:0005737">
    <property type="term" value="C:cytoplasm"/>
    <property type="evidence" value="ECO:0007669"/>
    <property type="project" value="UniProtKB-SubCell"/>
</dbReference>
<dbReference type="InterPro" id="IPR037257">
    <property type="entry name" value="T2SS_E_N_sf"/>
</dbReference>
<dbReference type="Gene3D" id="3.30.450.90">
    <property type="match status" value="1"/>
</dbReference>
<dbReference type="PROSITE" id="PS00662">
    <property type="entry name" value="T2SP_E"/>
    <property type="match status" value="1"/>
</dbReference>
<name>A0A0R0CFR7_9GAMM</name>
<feature type="domain" description="Bacterial type II secretion system protein E" evidence="6">
    <location>
        <begin position="393"/>
        <end position="407"/>
    </location>
</feature>
<dbReference type="Gene3D" id="3.40.50.300">
    <property type="entry name" value="P-loop containing nucleotide triphosphate hydrolases"/>
    <property type="match status" value="1"/>
</dbReference>
<evidence type="ECO:0000259" key="6">
    <source>
        <dbReference type="PROSITE" id="PS00662"/>
    </source>
</evidence>
<dbReference type="AlphaFoldDB" id="A0A0R0CFR7"/>
<evidence type="ECO:0000256" key="2">
    <source>
        <dbReference type="ARBA" id="ARBA00006611"/>
    </source>
</evidence>
<comment type="caution">
    <text evidence="7">The sequence shown here is derived from an EMBL/GenBank/DDBJ whole genome shotgun (WGS) entry which is preliminary data.</text>
</comment>
<dbReference type="InterPro" id="IPR001482">
    <property type="entry name" value="T2SS/T4SS_dom"/>
</dbReference>
<dbReference type="Gene3D" id="3.30.300.160">
    <property type="entry name" value="Type II secretion system, protein E, N-terminal domain"/>
    <property type="match status" value="1"/>
</dbReference>
<dbReference type="InterPro" id="IPR027417">
    <property type="entry name" value="P-loop_NTPase"/>
</dbReference>
<dbReference type="OrthoDB" id="9804785at2"/>
<dbReference type="FunFam" id="3.40.50.300:FF:000398">
    <property type="entry name" value="Type IV pilus assembly ATPase PilB"/>
    <property type="match status" value="1"/>
</dbReference>
<dbReference type="GO" id="GO:0016887">
    <property type="term" value="F:ATP hydrolysis activity"/>
    <property type="evidence" value="ECO:0007669"/>
    <property type="project" value="InterPro"/>
</dbReference>